<dbReference type="InterPro" id="IPR020583">
    <property type="entry name" value="Inositol_monoP_metal-BS"/>
</dbReference>
<dbReference type="PANTHER" id="PTHR20854:SF4">
    <property type="entry name" value="INOSITOL-1-MONOPHOSPHATASE-RELATED"/>
    <property type="match status" value="1"/>
</dbReference>
<dbReference type="Gene3D" id="3.30.540.10">
    <property type="entry name" value="Fructose-1,6-Bisphosphatase, subunit A, domain 1"/>
    <property type="match status" value="1"/>
</dbReference>
<sequence length="280" mass="29123">MTRLPAQLEPTEQWLADLSADPASAQDRDLAGVLVARGVAVGRWMRERPLATTRKTSVSDIVTEADHRAEADIVAALAALRPADGILGEEGAARASASGRTWIIDPVDGTYNYASRLGSWCSAIALRAEGDSLIGAVASGATGETWIGQTEGDGPGLLLHDGKPAPNLLDTALADIALTTYLHPTRMHDLDVIEPWLAASSGAATVRMLGSGSLDLAAVAAGRAGGFLQSGTADWDWYPGIALVRAAGGAARVVHHRGHRWHIAGPARVVADVAERLLGA</sequence>
<keyword evidence="3" id="KW-0460">Magnesium</keyword>
<comment type="caution">
    <text evidence="4">The sequence shown here is derived from an EMBL/GenBank/DDBJ whole genome shotgun (WGS) entry which is preliminary data.</text>
</comment>
<dbReference type="PRINTS" id="PR00377">
    <property type="entry name" value="IMPHPHTASES"/>
</dbReference>
<dbReference type="Proteomes" id="UP001499938">
    <property type="component" value="Unassembled WGS sequence"/>
</dbReference>
<dbReference type="RefSeq" id="WP_344089087.1">
    <property type="nucleotide sequence ID" value="NZ_BAAAPO010000068.1"/>
</dbReference>
<evidence type="ECO:0000313" key="4">
    <source>
        <dbReference type="EMBL" id="GAA1810247.1"/>
    </source>
</evidence>
<reference evidence="4 5" key="1">
    <citation type="journal article" date="2019" name="Int. J. Syst. Evol. Microbiol.">
        <title>The Global Catalogue of Microorganisms (GCM) 10K type strain sequencing project: providing services to taxonomists for standard genome sequencing and annotation.</title>
        <authorList>
            <consortium name="The Broad Institute Genomics Platform"/>
            <consortium name="The Broad Institute Genome Sequencing Center for Infectious Disease"/>
            <person name="Wu L."/>
            <person name="Ma J."/>
        </authorList>
    </citation>
    <scope>NUCLEOTIDE SEQUENCE [LARGE SCALE GENOMIC DNA]</scope>
    <source>
        <strain evidence="4 5">JCM 15592</strain>
    </source>
</reference>
<evidence type="ECO:0000256" key="2">
    <source>
        <dbReference type="ARBA" id="ARBA00022801"/>
    </source>
</evidence>
<evidence type="ECO:0000256" key="3">
    <source>
        <dbReference type="ARBA" id="ARBA00022842"/>
    </source>
</evidence>
<dbReference type="Pfam" id="PF00459">
    <property type="entry name" value="Inositol_P"/>
    <property type="match status" value="1"/>
</dbReference>
<accession>A0ABN2M638</accession>
<dbReference type="PANTHER" id="PTHR20854">
    <property type="entry name" value="INOSITOL MONOPHOSPHATASE"/>
    <property type="match status" value="1"/>
</dbReference>
<dbReference type="InterPro" id="IPR000760">
    <property type="entry name" value="Inositol_monophosphatase-like"/>
</dbReference>
<organism evidence="4 5">
    <name type="scientific">Nostocoides veronense</name>
    <dbReference type="NCBI Taxonomy" id="330836"/>
    <lineage>
        <taxon>Bacteria</taxon>
        <taxon>Bacillati</taxon>
        <taxon>Actinomycetota</taxon>
        <taxon>Actinomycetes</taxon>
        <taxon>Micrococcales</taxon>
        <taxon>Intrasporangiaceae</taxon>
        <taxon>Nostocoides</taxon>
    </lineage>
</organism>
<evidence type="ECO:0000313" key="5">
    <source>
        <dbReference type="Proteomes" id="UP001499938"/>
    </source>
</evidence>
<name>A0ABN2M638_9MICO</name>
<dbReference type="SUPFAM" id="SSF56655">
    <property type="entry name" value="Carbohydrate phosphatase"/>
    <property type="match status" value="1"/>
</dbReference>
<dbReference type="Gene3D" id="3.40.190.80">
    <property type="match status" value="1"/>
</dbReference>
<protein>
    <submittedName>
        <fullName evidence="4">Inositol monophosphatase family protein</fullName>
    </submittedName>
</protein>
<keyword evidence="1" id="KW-0479">Metal-binding</keyword>
<proteinExistence type="predicted"/>
<dbReference type="CDD" id="cd01637">
    <property type="entry name" value="IMPase_like"/>
    <property type="match status" value="1"/>
</dbReference>
<keyword evidence="5" id="KW-1185">Reference proteome</keyword>
<dbReference type="EMBL" id="BAAAPO010000068">
    <property type="protein sequence ID" value="GAA1810247.1"/>
    <property type="molecule type" value="Genomic_DNA"/>
</dbReference>
<evidence type="ECO:0000256" key="1">
    <source>
        <dbReference type="ARBA" id="ARBA00022723"/>
    </source>
</evidence>
<dbReference type="PROSITE" id="PS00629">
    <property type="entry name" value="IMP_1"/>
    <property type="match status" value="1"/>
</dbReference>
<keyword evidence="2" id="KW-0378">Hydrolase</keyword>
<gene>
    <name evidence="4" type="ORF">GCM10009811_36510</name>
</gene>